<keyword evidence="3" id="KW-1185">Reference proteome</keyword>
<dbReference type="EMBL" id="JAEKNR010000247">
    <property type="protein sequence ID" value="MBJ7601487.1"/>
    <property type="molecule type" value="Genomic_DNA"/>
</dbReference>
<dbReference type="GO" id="GO:0042578">
    <property type="term" value="F:phosphoric ester hydrolase activity"/>
    <property type="evidence" value="ECO:0007669"/>
    <property type="project" value="UniProtKB-ARBA"/>
</dbReference>
<dbReference type="GO" id="GO:0009395">
    <property type="term" value="P:phospholipid catabolic process"/>
    <property type="evidence" value="ECO:0007669"/>
    <property type="project" value="TreeGrafter"/>
</dbReference>
<keyword evidence="1" id="KW-0378">Hydrolase</keyword>
<accession>A0A934KD36</accession>
<dbReference type="RefSeq" id="WP_338205739.1">
    <property type="nucleotide sequence ID" value="NZ_JAEKNR010000247.1"/>
</dbReference>
<dbReference type="Pfam" id="PF04185">
    <property type="entry name" value="Phosphoesterase"/>
    <property type="match status" value="1"/>
</dbReference>
<evidence type="ECO:0000313" key="3">
    <source>
        <dbReference type="Proteomes" id="UP000612893"/>
    </source>
</evidence>
<dbReference type="PANTHER" id="PTHR31956:SF1">
    <property type="entry name" value="NON-SPECIFIC PHOSPHOLIPASE C1"/>
    <property type="match status" value="1"/>
</dbReference>
<dbReference type="AlphaFoldDB" id="A0A934KD36"/>
<sequence>MVEHVFVLMLENRSFDHMLGFSRRQGIDALTGDPTELDALTGSESNRLSSGQEVRVSEGAPFSLTVDPGHEFDDVLEQLCGAGARYPVTGGRYPAINNSGFVSRLADQLQKSGVEGDPAVVMKVFAPDQLPVMHTLAGEFAVCDHWFSSLPGPTWPNRCFIHAASSGGMDDSPSLLRSATALLEGYKFQNGTIYDRLDAASLPWTVVEGDALPQVLSLAGMVERVVGGHFSTFTNFAARVNDPGFKDAYVFIEPHYGHVLSDGRNFKCGNSQHPLDDVTRGEKLLKDVYETVRNSPHWMNSALIVLYDEHGGFYDHTVPPAVRPPGDVFQSGNNHHGFNFDQLGVRVPVLVISPYTARGAIDHRVHDHTSVLATLEHLFGLQPLTKRDSGAPGVDQLFSLKEPRQDAPTGLPAPAVSGLPDCESDTGERLAGELETMPAHLGGQVEAALVGFLHVAVARELHLAAIARRDARDVGAAIDRERDRLLSTYDQIRTKFDAVKFIHEVQSRYEATRHR</sequence>
<reference evidence="2" key="1">
    <citation type="submission" date="2020-10" db="EMBL/GenBank/DDBJ databases">
        <title>Ca. Dormibacterota MAGs.</title>
        <authorList>
            <person name="Montgomery K."/>
        </authorList>
    </citation>
    <scope>NUCLEOTIDE SEQUENCE [LARGE SCALE GENOMIC DNA]</scope>
    <source>
        <strain evidence="2">SC8812_S17_10</strain>
    </source>
</reference>
<evidence type="ECO:0000313" key="2">
    <source>
        <dbReference type="EMBL" id="MBJ7601487.1"/>
    </source>
</evidence>
<dbReference type="Gene3D" id="3.40.720.10">
    <property type="entry name" value="Alkaline Phosphatase, subunit A"/>
    <property type="match status" value="2"/>
</dbReference>
<gene>
    <name evidence="2" type="ORF">JF922_25855</name>
</gene>
<comment type="caution">
    <text evidence="2">The sequence shown here is derived from an EMBL/GenBank/DDBJ whole genome shotgun (WGS) entry which is preliminary data.</text>
</comment>
<organism evidence="2 3">
    <name type="scientific">Candidatus Nephthysia bennettiae</name>
    <dbReference type="NCBI Taxonomy" id="3127016"/>
    <lineage>
        <taxon>Bacteria</taxon>
        <taxon>Bacillati</taxon>
        <taxon>Candidatus Dormiibacterota</taxon>
        <taxon>Candidatus Dormibacteria</taxon>
        <taxon>Candidatus Dormibacterales</taxon>
        <taxon>Candidatus Dormibacteraceae</taxon>
        <taxon>Candidatus Nephthysia</taxon>
    </lineage>
</organism>
<dbReference type="InterPro" id="IPR017850">
    <property type="entry name" value="Alkaline_phosphatase_core_sf"/>
</dbReference>
<dbReference type="SUPFAM" id="SSF53649">
    <property type="entry name" value="Alkaline phosphatase-like"/>
    <property type="match status" value="1"/>
</dbReference>
<proteinExistence type="predicted"/>
<protein>
    <submittedName>
        <fullName evidence="2">Phosphoesterase</fullName>
    </submittedName>
</protein>
<dbReference type="PANTHER" id="PTHR31956">
    <property type="entry name" value="NON-SPECIFIC PHOSPHOLIPASE C4-RELATED"/>
    <property type="match status" value="1"/>
</dbReference>
<dbReference type="Proteomes" id="UP000612893">
    <property type="component" value="Unassembled WGS sequence"/>
</dbReference>
<evidence type="ECO:0000256" key="1">
    <source>
        <dbReference type="ARBA" id="ARBA00022801"/>
    </source>
</evidence>
<dbReference type="InterPro" id="IPR007312">
    <property type="entry name" value="Phosphoesterase"/>
</dbReference>
<name>A0A934KD36_9BACT</name>